<evidence type="ECO:0000256" key="3">
    <source>
        <dbReference type="ARBA" id="ARBA00012438"/>
    </source>
</evidence>
<dbReference type="PROSITE" id="PS50110">
    <property type="entry name" value="RESPONSE_REGULATORY"/>
    <property type="match status" value="1"/>
</dbReference>
<feature type="domain" description="Response regulatory" evidence="25">
    <location>
        <begin position="885"/>
        <end position="999"/>
    </location>
</feature>
<comment type="subunit">
    <text evidence="17">At low DSF concentrations, interacts with RpfF.</text>
</comment>
<dbReference type="CDD" id="cd00082">
    <property type="entry name" value="HisKA"/>
    <property type="match status" value="1"/>
</dbReference>
<keyword evidence="14" id="KW-0843">Virulence</keyword>
<feature type="region of interest" description="Disordered" evidence="22">
    <location>
        <begin position="857"/>
        <end position="877"/>
    </location>
</feature>
<dbReference type="InterPro" id="IPR005467">
    <property type="entry name" value="His_kinase_dom"/>
</dbReference>
<comment type="caution">
    <text evidence="27">The sequence shown here is derived from an EMBL/GenBank/DDBJ whole genome shotgun (WGS) entry which is preliminary data.</text>
</comment>
<dbReference type="InterPro" id="IPR008207">
    <property type="entry name" value="Sig_transdc_His_kin_Hpt_dom"/>
</dbReference>
<proteinExistence type="predicted"/>
<keyword evidence="4" id="KW-1003">Cell membrane</keyword>
<evidence type="ECO:0000256" key="21">
    <source>
        <dbReference type="PROSITE-ProRule" id="PRU00169"/>
    </source>
</evidence>
<evidence type="ECO:0000256" key="15">
    <source>
        <dbReference type="ARBA" id="ARBA00023136"/>
    </source>
</evidence>
<evidence type="ECO:0000256" key="19">
    <source>
        <dbReference type="ARBA" id="ARBA00070152"/>
    </source>
</evidence>
<dbReference type="InterPro" id="IPR036890">
    <property type="entry name" value="HATPase_C_sf"/>
</dbReference>
<evidence type="ECO:0000256" key="20">
    <source>
        <dbReference type="PROSITE-ProRule" id="PRU00110"/>
    </source>
</evidence>
<dbReference type="Gene3D" id="3.30.565.10">
    <property type="entry name" value="Histidine kinase-like ATPase, C-terminal domain"/>
    <property type="match status" value="1"/>
</dbReference>
<evidence type="ECO:0000256" key="6">
    <source>
        <dbReference type="ARBA" id="ARBA00022679"/>
    </source>
</evidence>
<protein>
    <recommendedName>
        <fullName evidence="18">Sensory/regulatory protein RpfC</fullName>
        <ecNumber evidence="3">2.7.13.3</ecNumber>
    </recommendedName>
    <alternativeName>
        <fullName evidence="19">Virulence sensor protein BvgS</fullName>
    </alternativeName>
</protein>
<dbReference type="InterPro" id="IPR004358">
    <property type="entry name" value="Sig_transdc_His_kin-like_C"/>
</dbReference>
<evidence type="ECO:0000256" key="10">
    <source>
        <dbReference type="ARBA" id="ARBA00022777"/>
    </source>
</evidence>
<evidence type="ECO:0000313" key="27">
    <source>
        <dbReference type="EMBL" id="KWF51928.1"/>
    </source>
</evidence>
<comment type="catalytic activity">
    <reaction evidence="1">
        <text>ATP + protein L-histidine = ADP + protein N-phospho-L-histidine.</text>
        <dbReference type="EC" id="2.7.13.3"/>
    </reaction>
</comment>
<evidence type="ECO:0000256" key="23">
    <source>
        <dbReference type="SAM" id="Phobius"/>
    </source>
</evidence>
<feature type="domain" description="Histidine kinase" evidence="24">
    <location>
        <begin position="507"/>
        <end position="731"/>
    </location>
</feature>
<keyword evidence="5 21" id="KW-0597">Phosphoprotein</keyword>
<comment type="subcellular location">
    <subcellularLocation>
        <location evidence="2">Cell membrane</location>
        <topology evidence="2">Multi-pass membrane protein</topology>
    </subcellularLocation>
</comment>
<dbReference type="SUPFAM" id="SSF55874">
    <property type="entry name" value="ATPase domain of HSP90 chaperone/DNA topoisomerase II/histidine kinase"/>
    <property type="match status" value="1"/>
</dbReference>
<dbReference type="FunFam" id="1.10.287.130:FF:000002">
    <property type="entry name" value="Two-component osmosensing histidine kinase"/>
    <property type="match status" value="1"/>
</dbReference>
<evidence type="ECO:0000256" key="18">
    <source>
        <dbReference type="ARBA" id="ARBA00068150"/>
    </source>
</evidence>
<dbReference type="InterPro" id="IPR003594">
    <property type="entry name" value="HATPase_dom"/>
</dbReference>
<dbReference type="GO" id="GO:0005886">
    <property type="term" value="C:plasma membrane"/>
    <property type="evidence" value="ECO:0007669"/>
    <property type="project" value="UniProtKB-SubCell"/>
</dbReference>
<evidence type="ECO:0000256" key="7">
    <source>
        <dbReference type="ARBA" id="ARBA00022692"/>
    </source>
</evidence>
<dbReference type="SUPFAM" id="SSF47384">
    <property type="entry name" value="Homodimeric domain of signal transducing histidine kinase"/>
    <property type="match status" value="1"/>
</dbReference>
<keyword evidence="7 23" id="KW-0812">Transmembrane</keyword>
<dbReference type="PANTHER" id="PTHR45339:SF1">
    <property type="entry name" value="HYBRID SIGNAL TRANSDUCTION HISTIDINE KINASE J"/>
    <property type="match status" value="1"/>
</dbReference>
<comment type="function">
    <text evidence="16">Member of the two-component regulatory system BvgS/BvgA. Phosphorylates BvgA via a four-step phosphorelay in response to environmental signals.</text>
</comment>
<evidence type="ECO:0000256" key="9">
    <source>
        <dbReference type="ARBA" id="ARBA00022741"/>
    </source>
</evidence>
<keyword evidence="11" id="KW-0067">ATP-binding</keyword>
<gene>
    <name evidence="27" type="ORF">WL88_18765</name>
</gene>
<evidence type="ECO:0000256" key="12">
    <source>
        <dbReference type="ARBA" id="ARBA00022989"/>
    </source>
</evidence>
<feature type="transmembrane region" description="Helical" evidence="23">
    <location>
        <begin position="331"/>
        <end position="350"/>
    </location>
</feature>
<dbReference type="Proteomes" id="UP000063236">
    <property type="component" value="Unassembled WGS sequence"/>
</dbReference>
<evidence type="ECO:0000256" key="8">
    <source>
        <dbReference type="ARBA" id="ARBA00022729"/>
    </source>
</evidence>
<dbReference type="CDD" id="cd17546">
    <property type="entry name" value="REC_hyHK_CKI1_RcsC-like"/>
    <property type="match status" value="1"/>
</dbReference>
<dbReference type="GO" id="GO:0005524">
    <property type="term" value="F:ATP binding"/>
    <property type="evidence" value="ECO:0007669"/>
    <property type="project" value="UniProtKB-KW"/>
</dbReference>
<evidence type="ECO:0000259" key="25">
    <source>
        <dbReference type="PROSITE" id="PS50110"/>
    </source>
</evidence>
<evidence type="ECO:0000256" key="14">
    <source>
        <dbReference type="ARBA" id="ARBA00023026"/>
    </source>
</evidence>
<dbReference type="InterPro" id="IPR011006">
    <property type="entry name" value="CheY-like_superfamily"/>
</dbReference>
<evidence type="ECO:0000256" key="4">
    <source>
        <dbReference type="ARBA" id="ARBA00022475"/>
    </source>
</evidence>
<feature type="compositionally biased region" description="Low complexity" evidence="22">
    <location>
        <begin position="858"/>
        <end position="877"/>
    </location>
</feature>
<dbReference type="GO" id="GO:0000155">
    <property type="term" value="F:phosphorelay sensor kinase activity"/>
    <property type="evidence" value="ECO:0007669"/>
    <property type="project" value="InterPro"/>
</dbReference>
<dbReference type="SMART" id="SM00388">
    <property type="entry name" value="HisKA"/>
    <property type="match status" value="1"/>
</dbReference>
<keyword evidence="13" id="KW-0902">Two-component regulatory system</keyword>
<evidence type="ECO:0000256" key="5">
    <source>
        <dbReference type="ARBA" id="ARBA00022553"/>
    </source>
</evidence>
<dbReference type="InterPro" id="IPR036097">
    <property type="entry name" value="HisK_dim/P_sf"/>
</dbReference>
<evidence type="ECO:0000256" key="17">
    <source>
        <dbReference type="ARBA" id="ARBA00064003"/>
    </source>
</evidence>
<keyword evidence="9" id="KW-0547">Nucleotide-binding</keyword>
<dbReference type="SUPFAM" id="SSF47226">
    <property type="entry name" value="Histidine-containing phosphotransfer domain, HPT domain"/>
    <property type="match status" value="1"/>
</dbReference>
<keyword evidence="12 23" id="KW-1133">Transmembrane helix</keyword>
<dbReference type="FunFam" id="3.30.565.10:FF:000010">
    <property type="entry name" value="Sensor histidine kinase RcsC"/>
    <property type="match status" value="1"/>
</dbReference>
<evidence type="ECO:0000259" key="24">
    <source>
        <dbReference type="PROSITE" id="PS50109"/>
    </source>
</evidence>
<keyword evidence="15 23" id="KW-0472">Membrane</keyword>
<keyword evidence="10" id="KW-0418">Kinase</keyword>
<dbReference type="Gene3D" id="1.10.287.130">
    <property type="match status" value="1"/>
</dbReference>
<name>A0AAW3PEX3_9BURK</name>
<dbReference type="CDD" id="cd16922">
    <property type="entry name" value="HATPase_EvgS-ArcB-TorS-like"/>
    <property type="match status" value="1"/>
</dbReference>
<reference evidence="27 28" key="1">
    <citation type="submission" date="2015-11" db="EMBL/GenBank/DDBJ databases">
        <title>Expanding the genomic diversity of Burkholderia species for the development of highly accurate diagnostics.</title>
        <authorList>
            <person name="Sahl J."/>
            <person name="Keim P."/>
            <person name="Wagner D."/>
        </authorList>
    </citation>
    <scope>NUCLEOTIDE SEQUENCE [LARGE SCALE GENOMIC DNA]</scope>
    <source>
        <strain evidence="27 28">MSMB378WGS</strain>
    </source>
</reference>
<dbReference type="EMBL" id="LPJV01000036">
    <property type="protein sequence ID" value="KWF51928.1"/>
    <property type="molecule type" value="Genomic_DNA"/>
</dbReference>
<evidence type="ECO:0000259" key="26">
    <source>
        <dbReference type="PROSITE" id="PS50894"/>
    </source>
</evidence>
<dbReference type="SMART" id="SM00387">
    <property type="entry name" value="HATPase_c"/>
    <property type="match status" value="1"/>
</dbReference>
<evidence type="ECO:0000313" key="28">
    <source>
        <dbReference type="Proteomes" id="UP000063236"/>
    </source>
</evidence>
<dbReference type="EC" id="2.7.13.3" evidence="3"/>
<dbReference type="Pfam" id="PF02518">
    <property type="entry name" value="HATPase_c"/>
    <property type="match status" value="1"/>
</dbReference>
<dbReference type="InterPro" id="IPR001789">
    <property type="entry name" value="Sig_transdc_resp-reg_receiver"/>
</dbReference>
<feature type="domain" description="HPt" evidence="26">
    <location>
        <begin position="1021"/>
        <end position="1114"/>
    </location>
</feature>
<evidence type="ECO:0000256" key="22">
    <source>
        <dbReference type="SAM" id="MobiDB-lite"/>
    </source>
</evidence>
<dbReference type="SMART" id="SM00448">
    <property type="entry name" value="REC"/>
    <property type="match status" value="1"/>
</dbReference>
<feature type="modified residue" description="4-aspartylphosphate" evidence="21">
    <location>
        <position position="934"/>
    </location>
</feature>
<dbReference type="Gene3D" id="3.40.50.2300">
    <property type="match status" value="1"/>
</dbReference>
<dbReference type="Pfam" id="PF01627">
    <property type="entry name" value="Hpt"/>
    <property type="match status" value="1"/>
</dbReference>
<keyword evidence="6" id="KW-0808">Transferase</keyword>
<dbReference type="Pfam" id="PF00072">
    <property type="entry name" value="Response_reg"/>
    <property type="match status" value="1"/>
</dbReference>
<dbReference type="PROSITE" id="PS50109">
    <property type="entry name" value="HIS_KIN"/>
    <property type="match status" value="1"/>
</dbReference>
<dbReference type="InterPro" id="IPR036641">
    <property type="entry name" value="HPT_dom_sf"/>
</dbReference>
<evidence type="ECO:0000256" key="1">
    <source>
        <dbReference type="ARBA" id="ARBA00000085"/>
    </source>
</evidence>
<feature type="modified residue" description="Phosphohistidine" evidence="20">
    <location>
        <position position="1060"/>
    </location>
</feature>
<evidence type="ECO:0000256" key="11">
    <source>
        <dbReference type="ARBA" id="ARBA00022840"/>
    </source>
</evidence>
<keyword evidence="8" id="KW-0732">Signal</keyword>
<dbReference type="AlphaFoldDB" id="A0AAW3PEX3"/>
<dbReference type="SUPFAM" id="SSF52172">
    <property type="entry name" value="CheY-like"/>
    <property type="match status" value="1"/>
</dbReference>
<evidence type="ECO:0000256" key="13">
    <source>
        <dbReference type="ARBA" id="ARBA00023012"/>
    </source>
</evidence>
<dbReference type="Gene3D" id="1.20.120.160">
    <property type="entry name" value="HPT domain"/>
    <property type="match status" value="1"/>
</dbReference>
<dbReference type="PRINTS" id="PR00344">
    <property type="entry name" value="BCTRLSENSOR"/>
</dbReference>
<evidence type="ECO:0000256" key="2">
    <source>
        <dbReference type="ARBA" id="ARBA00004651"/>
    </source>
</evidence>
<dbReference type="Pfam" id="PF00512">
    <property type="entry name" value="HisKA"/>
    <property type="match status" value="1"/>
</dbReference>
<organism evidence="27 28">
    <name type="scientific">Burkholderia diffusa</name>
    <dbReference type="NCBI Taxonomy" id="488732"/>
    <lineage>
        <taxon>Bacteria</taxon>
        <taxon>Pseudomonadati</taxon>
        <taxon>Pseudomonadota</taxon>
        <taxon>Betaproteobacteria</taxon>
        <taxon>Burkholderiales</taxon>
        <taxon>Burkholderiaceae</taxon>
        <taxon>Burkholderia</taxon>
        <taxon>Burkholderia cepacia complex</taxon>
    </lineage>
</organism>
<dbReference type="PANTHER" id="PTHR45339">
    <property type="entry name" value="HYBRID SIGNAL TRANSDUCTION HISTIDINE KINASE J"/>
    <property type="match status" value="1"/>
</dbReference>
<dbReference type="PROSITE" id="PS50894">
    <property type="entry name" value="HPT"/>
    <property type="match status" value="1"/>
</dbReference>
<evidence type="ECO:0000256" key="16">
    <source>
        <dbReference type="ARBA" id="ARBA00058004"/>
    </source>
</evidence>
<accession>A0AAW3PEX3</accession>
<dbReference type="InterPro" id="IPR003661">
    <property type="entry name" value="HisK_dim/P_dom"/>
</dbReference>
<sequence length="1114" mass="119404">MVGGRWAAVLVMTFALVFEATYLVQTHIADEAQTFAIAHRLVRGRINANEHSFLNGVVRAELSWDDERAAPHALIEQFRANGNLLRWKPFASERLEVLIAGAPHAAPADATLERAFAFATQVGRANVATSRVLGRSITQVFFNADRSVVAIMPSSDVAHPERLATVEGRADFTRELTDGTEKLAFDAPSELLGTAPKAYWVPRLYALPTGRKVLQLASPVMSAGKVEAVLVSEIDPDDLLWPIAGGTHDGMFAVVSDSGEIVATASQRAPGRAELDFVSNWRRGHRLDAGSVTAYRTGGRLVLAQPLGDSGFSLVYTYSWRDVAAAIQARALAAAAIALTGLAVIWLLLYQLNRRVFLPMYARSEQVFESERLSRTVIETVPVGIGLVSTGSGELLYGGSSLLALSDLLDGGMPRLLGELSKRHARLQSAHGGESDEVFQEDVALPTRDGGEIALQARFARGRYLGEDVLVTAFVDMTASKQLQQRLRDAKRAADQANAAKSTFLATMSHEIRTPLNAILGNLELLAHSSLNPLQRDRLRTIRASSNGLLAIIQDVLDFSKIEAGEMQFEHIPFNVADVMTRALVMFAPVAQAKGVALYGTFGSSIDQRMRGDPARLAQVVHNLLSNAIKFTADGKVTLTIGYDVPLDGPQTGAMLVVSVADTGIGIGDAQREHLFKAFAQADSSISRRFGGTGLGLALCQRLTAGMGGTIGFDGEAGVGSCFTVRVPLDRPDPARARVAPDARIFAGQRVTLLAAADEWHACAVPLMTSWGMEVEAAHHPDEIAETSGRLLVIYGDRSGWSAQSENRHVEDCAAVVNCSVDGPLQPMRVGRVLTVSCHAPAGLRAALDHVLNGKSLASPAASRPNDDAAASDSDAQPARRLGLHVLVVEDNEVNQRLLQEQLSMLDCSVQIVADGVEALQMLSDQSFDVVLTDLNMPRMDGYVLARIMRERWPRTPIVAVTADATVDEHRRCTELGIRAVLSKPLSLGGLARILTQIADRADTAGAQQGDADDGDAPLGDRAIPPAVVDAFRRSCAKSLDALRKALSCGDAPAMLAELHSLKGALGVFQQRELGLRCVRLEQQIRTDGLVGAGDALQVLADALAGLLEPRNGK</sequence>